<dbReference type="InterPro" id="IPR046341">
    <property type="entry name" value="SET_dom_sf"/>
</dbReference>
<dbReference type="InterPro" id="IPR011383">
    <property type="entry name" value="N-lys_methylase_SETD6"/>
</dbReference>
<feature type="coiled-coil region" evidence="1">
    <location>
        <begin position="552"/>
        <end position="579"/>
    </location>
</feature>
<dbReference type="CDD" id="cd10527">
    <property type="entry name" value="SET_LSMT"/>
    <property type="match status" value="1"/>
</dbReference>
<organism evidence="3 4">
    <name type="scientific">Syncephalastrum racemosum</name>
    <name type="common">Filamentous fungus</name>
    <dbReference type="NCBI Taxonomy" id="13706"/>
    <lineage>
        <taxon>Eukaryota</taxon>
        <taxon>Fungi</taxon>
        <taxon>Fungi incertae sedis</taxon>
        <taxon>Mucoromycota</taxon>
        <taxon>Mucoromycotina</taxon>
        <taxon>Mucoromycetes</taxon>
        <taxon>Mucorales</taxon>
        <taxon>Syncephalastraceae</taxon>
        <taxon>Syncephalastrum</taxon>
    </lineage>
</organism>
<dbReference type="Proteomes" id="UP000242180">
    <property type="component" value="Unassembled WGS sequence"/>
</dbReference>
<dbReference type="SUPFAM" id="SSF82199">
    <property type="entry name" value="SET domain"/>
    <property type="match status" value="2"/>
</dbReference>
<dbReference type="OrthoDB" id="441812at2759"/>
<dbReference type="STRING" id="13706.A0A1X2HRN6"/>
<dbReference type="GO" id="GO:0005634">
    <property type="term" value="C:nucleus"/>
    <property type="evidence" value="ECO:0007669"/>
    <property type="project" value="TreeGrafter"/>
</dbReference>
<dbReference type="Gene3D" id="3.90.1410.10">
    <property type="entry name" value="set domain protein methyltransferase, domain 1"/>
    <property type="match status" value="2"/>
</dbReference>
<keyword evidence="4" id="KW-1185">Reference proteome</keyword>
<evidence type="ECO:0008006" key="5">
    <source>
        <dbReference type="Google" id="ProtNLM"/>
    </source>
</evidence>
<proteinExistence type="predicted"/>
<sequence length="583" mass="67149">MATEAKLKGLLEWLDTNEIKWDKKDLEIRLSNSSFGVFALRDLTDRQPLVKIPKTAILSSKSTGIANILEDEHVDGGCSLALAVLYELSQGDESPWYGYLQALPFSEDLPVFWTEQEKAWLQGTEIDASVHNDLNDLKDDYEMIVKPLLEQHPYVFTDVEKNYSFDLFCRISTLVASRSFEVDAYHGTAMVPFADIFNHRAGSEHVHFETDYEVCEACGAPEYCEHRYLEALEMEEKEGESEDLGEDTDDEHENDDEEEEEEEDEAMSDAEEVMEDGDMEGMPQELKAMMEADQDSEEEEEDTSLADLEDLEERKVNFWEQDEEEQEKDTCDMVLDRPVKAQEEIFNTYGEHPNSVLLAKYGFCYENNAYDCISFSREKIFDACVRILQSESSLTEDQVKEQVQSRMDSLVLRHEEDGCCGGGDHEHGHGHSHGHGHGEEDEEEEEEDEEDVEDNDRPFFANKDGVFEDDLMILVYCVYCSQAAFNKVQEGGFTGMKDRRAERLVYTTCVQLATERRDEYPKTTEVNDAKNQRLAYALLCRHSEQDIVRKTIETYQELLEQSNILAQEQQKKNKKQKKTKGRR</sequence>
<accession>A0A1X2HRN6</accession>
<dbReference type="OMA" id="EVDAYHE"/>
<dbReference type="PANTHER" id="PTHR13271">
    <property type="entry name" value="UNCHARACTERIZED PUTATIVE METHYLTRANSFERASE"/>
    <property type="match status" value="1"/>
</dbReference>
<protein>
    <recommendedName>
        <fullName evidence="5">SET domain-containing protein</fullName>
    </recommendedName>
</protein>
<dbReference type="InterPro" id="IPR050600">
    <property type="entry name" value="SETD3_SETD6_MTase"/>
</dbReference>
<evidence type="ECO:0000313" key="3">
    <source>
        <dbReference type="EMBL" id="ORZ02242.1"/>
    </source>
</evidence>
<keyword evidence="1" id="KW-0175">Coiled coil</keyword>
<dbReference type="InParanoid" id="A0A1X2HRN6"/>
<dbReference type="GO" id="GO:0016279">
    <property type="term" value="F:protein-lysine N-methyltransferase activity"/>
    <property type="evidence" value="ECO:0007669"/>
    <property type="project" value="InterPro"/>
</dbReference>
<dbReference type="EMBL" id="MCGN01000001">
    <property type="protein sequence ID" value="ORZ02242.1"/>
    <property type="molecule type" value="Genomic_DNA"/>
</dbReference>
<feature type="compositionally biased region" description="Acidic residues" evidence="2">
    <location>
        <begin position="439"/>
        <end position="454"/>
    </location>
</feature>
<name>A0A1X2HRN6_SYNRA</name>
<gene>
    <name evidence="3" type="ORF">BCR43DRAFT_519600</name>
</gene>
<reference evidence="3 4" key="1">
    <citation type="submission" date="2016-07" db="EMBL/GenBank/DDBJ databases">
        <title>Pervasive Adenine N6-methylation of Active Genes in Fungi.</title>
        <authorList>
            <consortium name="DOE Joint Genome Institute"/>
            <person name="Mondo S.J."/>
            <person name="Dannebaum R.O."/>
            <person name="Kuo R.C."/>
            <person name="Labutti K."/>
            <person name="Haridas S."/>
            <person name="Kuo A."/>
            <person name="Salamov A."/>
            <person name="Ahrendt S.R."/>
            <person name="Lipzen A."/>
            <person name="Sullivan W."/>
            <person name="Andreopoulos W.B."/>
            <person name="Clum A."/>
            <person name="Lindquist E."/>
            <person name="Daum C."/>
            <person name="Ramamoorthy G.K."/>
            <person name="Gryganskyi A."/>
            <person name="Culley D."/>
            <person name="Magnuson J.K."/>
            <person name="James T.Y."/>
            <person name="O'Malley M.A."/>
            <person name="Stajich J.E."/>
            <person name="Spatafora J.W."/>
            <person name="Visel A."/>
            <person name="Grigoriev I.V."/>
        </authorList>
    </citation>
    <scope>NUCLEOTIDE SEQUENCE [LARGE SCALE GENOMIC DNA]</scope>
    <source>
        <strain evidence="3 4">NRRL 2496</strain>
    </source>
</reference>
<evidence type="ECO:0000256" key="2">
    <source>
        <dbReference type="SAM" id="MobiDB-lite"/>
    </source>
</evidence>
<comment type="caution">
    <text evidence="3">The sequence shown here is derived from an EMBL/GenBank/DDBJ whole genome shotgun (WGS) entry which is preliminary data.</text>
</comment>
<evidence type="ECO:0000256" key="1">
    <source>
        <dbReference type="SAM" id="Coils"/>
    </source>
</evidence>
<evidence type="ECO:0000313" key="4">
    <source>
        <dbReference type="Proteomes" id="UP000242180"/>
    </source>
</evidence>
<dbReference type="PIRSF" id="PIRSF011771">
    <property type="entry name" value="RMS1_SET"/>
    <property type="match status" value="1"/>
</dbReference>
<dbReference type="PANTHER" id="PTHR13271:SF34">
    <property type="entry name" value="N-LYSINE METHYLTRANSFERASE SETD6"/>
    <property type="match status" value="1"/>
</dbReference>
<feature type="region of interest" description="Disordered" evidence="2">
    <location>
        <begin position="235"/>
        <end position="277"/>
    </location>
</feature>
<dbReference type="AlphaFoldDB" id="A0A1X2HRN6"/>
<feature type="region of interest" description="Disordered" evidence="2">
    <location>
        <begin position="421"/>
        <end position="459"/>
    </location>
</feature>